<feature type="domain" description="Amino acid permease/ SLC12A" evidence="7">
    <location>
        <begin position="61"/>
        <end position="479"/>
    </location>
</feature>
<dbReference type="RefSeq" id="WP_214396338.1">
    <property type="nucleotide sequence ID" value="NZ_JAHBOL010000079.1"/>
</dbReference>
<dbReference type="InterPro" id="IPR004841">
    <property type="entry name" value="AA-permease/SLC12A_dom"/>
</dbReference>
<evidence type="ECO:0000256" key="4">
    <source>
        <dbReference type="ARBA" id="ARBA00022989"/>
    </source>
</evidence>
<organism evidence="8 9">
    <name type="scientific">Mycolicibacterium goodii</name>
    <name type="common">Mycobacterium goodii</name>
    <dbReference type="NCBI Taxonomy" id="134601"/>
    <lineage>
        <taxon>Bacteria</taxon>
        <taxon>Bacillati</taxon>
        <taxon>Actinomycetota</taxon>
        <taxon>Actinomycetes</taxon>
        <taxon>Mycobacteriales</taxon>
        <taxon>Mycobacteriaceae</taxon>
        <taxon>Mycolicibacterium</taxon>
    </lineage>
</organism>
<feature type="transmembrane region" description="Helical" evidence="6">
    <location>
        <begin position="420"/>
        <end position="442"/>
    </location>
</feature>
<dbReference type="EMBL" id="JAHBOM010000059">
    <property type="protein sequence ID" value="MBU8827757.1"/>
    <property type="molecule type" value="Genomic_DNA"/>
</dbReference>
<comment type="caution">
    <text evidence="8">The sequence shown here is derived from an EMBL/GenBank/DDBJ whole genome shotgun (WGS) entry which is preliminary data.</text>
</comment>
<evidence type="ECO:0000256" key="5">
    <source>
        <dbReference type="ARBA" id="ARBA00023136"/>
    </source>
</evidence>
<sequence length="481" mass="50493">MTENPSECAPTYTSDNAIGSSPALRRTLGTGAIVFMVLAAAAPLTATTGVVPLTILFSENPAAAVYFVITTVILTMFAIAYTALSKYVTDAGAFYAYITAGLGEKIGNAAATLAVGAYSLTVLALTAYAGPFASDLVASFTGWKNSPWWLWSLVFLAILATFAYREVQLSSRVLSVVLIAETCAIVLLGIAILVHGGADGIHLSPLSPVQAINHGSPAMGIMWAALCFIGFEATAVYRQESKDPDRTIPRATYLAILSIGVLYTFAAWCIVLGLGQDRALEMIGADPAGVIFTLASTYVSPLFANVMVVLLLGSIFACALSFHNVSSRYQLAMSQGGVLPSFLGRVHPKHSVPSTASATLSLFVFVALIAVMALNLNPAEQVFAPLVGILGFAVIILMCLATVSALVYFHRNRGADRLTLFTTVIAPALALLALLSVLVLSFTNIGVITGSSLGTTVVVSLLAILPLIGFLATAVKRRMRN</sequence>
<dbReference type="Proteomes" id="UP000696413">
    <property type="component" value="Unassembled WGS sequence"/>
</dbReference>
<dbReference type="Gene3D" id="1.20.1740.10">
    <property type="entry name" value="Amino acid/polyamine transporter I"/>
    <property type="match status" value="1"/>
</dbReference>
<evidence type="ECO:0000313" key="8">
    <source>
        <dbReference type="EMBL" id="MBU8827757.1"/>
    </source>
</evidence>
<dbReference type="Pfam" id="PF00324">
    <property type="entry name" value="AA_permease"/>
    <property type="match status" value="1"/>
</dbReference>
<proteinExistence type="inferred from homology"/>
<feature type="transmembrane region" description="Helical" evidence="6">
    <location>
        <begin position="106"/>
        <end position="128"/>
    </location>
</feature>
<reference evidence="8 9" key="1">
    <citation type="submission" date="2021-05" db="EMBL/GenBank/DDBJ databases">
        <title>Draft Genome Sequences of Clinical Respiratory Isolates of Mycobacterium goodii Recovered in Ireland.</title>
        <authorList>
            <person name="Flanagan P.R."/>
            <person name="Mok S."/>
            <person name="Roycroft E."/>
            <person name="Rogers T.R."/>
            <person name="Fitzgibbon M."/>
        </authorList>
    </citation>
    <scope>NUCLEOTIDE SEQUENCE [LARGE SCALE GENOMIC DNA]</scope>
    <source>
        <strain evidence="8 9">14IE55</strain>
    </source>
</reference>
<dbReference type="PIRSF" id="PIRSF006060">
    <property type="entry name" value="AA_transporter"/>
    <property type="match status" value="1"/>
</dbReference>
<feature type="transmembrane region" description="Helical" evidence="6">
    <location>
        <begin position="63"/>
        <end position="85"/>
    </location>
</feature>
<keyword evidence="9" id="KW-1185">Reference proteome</keyword>
<feature type="transmembrane region" description="Helical" evidence="6">
    <location>
        <begin position="176"/>
        <end position="198"/>
    </location>
</feature>
<feature type="transmembrane region" description="Helical" evidence="6">
    <location>
        <begin position="382"/>
        <end position="408"/>
    </location>
</feature>
<dbReference type="PANTHER" id="PTHR42770:SF16">
    <property type="entry name" value="AMINO ACID PERMEASE"/>
    <property type="match status" value="1"/>
</dbReference>
<evidence type="ECO:0000256" key="3">
    <source>
        <dbReference type="ARBA" id="ARBA00022692"/>
    </source>
</evidence>
<dbReference type="InterPro" id="IPR050367">
    <property type="entry name" value="APC_superfamily"/>
</dbReference>
<feature type="transmembrane region" description="Helical" evidence="6">
    <location>
        <begin position="355"/>
        <end position="376"/>
    </location>
</feature>
<feature type="transmembrane region" description="Helical" evidence="6">
    <location>
        <begin position="148"/>
        <end position="164"/>
    </location>
</feature>
<evidence type="ECO:0000256" key="2">
    <source>
        <dbReference type="ARBA" id="ARBA00009523"/>
    </source>
</evidence>
<evidence type="ECO:0000256" key="6">
    <source>
        <dbReference type="SAM" id="Phobius"/>
    </source>
</evidence>
<gene>
    <name evidence="8" type="ORF">KL859_33475</name>
</gene>
<dbReference type="PANTHER" id="PTHR42770">
    <property type="entry name" value="AMINO ACID TRANSPORTER-RELATED"/>
    <property type="match status" value="1"/>
</dbReference>
<feature type="transmembrane region" description="Helical" evidence="6">
    <location>
        <begin position="251"/>
        <end position="274"/>
    </location>
</feature>
<evidence type="ECO:0000259" key="7">
    <source>
        <dbReference type="Pfam" id="PF00324"/>
    </source>
</evidence>
<evidence type="ECO:0000313" key="9">
    <source>
        <dbReference type="Proteomes" id="UP000696413"/>
    </source>
</evidence>
<feature type="transmembrane region" description="Helical" evidence="6">
    <location>
        <begin position="33"/>
        <end position="57"/>
    </location>
</feature>
<evidence type="ECO:0000256" key="1">
    <source>
        <dbReference type="ARBA" id="ARBA00004141"/>
    </source>
</evidence>
<keyword evidence="5 6" id="KW-0472">Membrane</keyword>
<feature type="transmembrane region" description="Helical" evidence="6">
    <location>
        <begin position="454"/>
        <end position="475"/>
    </location>
</feature>
<feature type="transmembrane region" description="Helical" evidence="6">
    <location>
        <begin position="218"/>
        <end position="239"/>
    </location>
</feature>
<keyword evidence="3 6" id="KW-0812">Transmembrane</keyword>
<comment type="subcellular location">
    <subcellularLocation>
        <location evidence="1">Membrane</location>
        <topology evidence="1">Multi-pass membrane protein</topology>
    </subcellularLocation>
</comment>
<comment type="similarity">
    <text evidence="2">Belongs to the amino acid-polyamine-organocation (APC) superfamily.</text>
</comment>
<accession>A0ABS6HYM0</accession>
<keyword evidence="4 6" id="KW-1133">Transmembrane helix</keyword>
<protein>
    <submittedName>
        <fullName evidence="8">APC family permease</fullName>
    </submittedName>
</protein>
<name>A0ABS6HYM0_MYCGD</name>